<evidence type="ECO:0000313" key="2">
    <source>
        <dbReference type="EMBL" id="TKR93477.1"/>
    </source>
</evidence>
<dbReference type="AlphaFoldDB" id="A0A4U5PAW1"/>
<dbReference type="Proteomes" id="UP000298663">
    <property type="component" value="Unassembled WGS sequence"/>
</dbReference>
<organism evidence="2 3">
    <name type="scientific">Steinernema carpocapsae</name>
    <name type="common">Entomopathogenic nematode</name>
    <dbReference type="NCBI Taxonomy" id="34508"/>
    <lineage>
        <taxon>Eukaryota</taxon>
        <taxon>Metazoa</taxon>
        <taxon>Ecdysozoa</taxon>
        <taxon>Nematoda</taxon>
        <taxon>Chromadorea</taxon>
        <taxon>Rhabditida</taxon>
        <taxon>Tylenchina</taxon>
        <taxon>Panagrolaimomorpha</taxon>
        <taxon>Strongyloidoidea</taxon>
        <taxon>Steinernematidae</taxon>
        <taxon>Steinernema</taxon>
    </lineage>
</organism>
<feature type="compositionally biased region" description="Polar residues" evidence="1">
    <location>
        <begin position="93"/>
        <end position="106"/>
    </location>
</feature>
<name>A0A4U5PAW1_STECR</name>
<keyword evidence="3" id="KW-1185">Reference proteome</keyword>
<sequence length="106" mass="11417">MNEEAEANWQQLNGHDRSQSLAEVPMPRVDAEVSAAAVEHVELREIPGGEGDLLKGQGVAHDSYRDDGRHGRDALVKKQLHLPIGAKKVPDAQGSQNQDSGGSNED</sequence>
<gene>
    <name evidence="2" type="ORF">L596_007928</name>
</gene>
<proteinExistence type="predicted"/>
<evidence type="ECO:0000313" key="3">
    <source>
        <dbReference type="Proteomes" id="UP000298663"/>
    </source>
</evidence>
<reference evidence="2 3" key="1">
    <citation type="journal article" date="2015" name="Genome Biol.">
        <title>Comparative genomics of Steinernema reveals deeply conserved gene regulatory networks.</title>
        <authorList>
            <person name="Dillman A.R."/>
            <person name="Macchietto M."/>
            <person name="Porter C.F."/>
            <person name="Rogers A."/>
            <person name="Williams B."/>
            <person name="Antoshechkin I."/>
            <person name="Lee M.M."/>
            <person name="Goodwin Z."/>
            <person name="Lu X."/>
            <person name="Lewis E.E."/>
            <person name="Goodrich-Blair H."/>
            <person name="Stock S.P."/>
            <person name="Adams B.J."/>
            <person name="Sternberg P.W."/>
            <person name="Mortazavi A."/>
        </authorList>
    </citation>
    <scope>NUCLEOTIDE SEQUENCE [LARGE SCALE GENOMIC DNA]</scope>
    <source>
        <strain evidence="2 3">ALL</strain>
    </source>
</reference>
<evidence type="ECO:0000256" key="1">
    <source>
        <dbReference type="SAM" id="MobiDB-lite"/>
    </source>
</evidence>
<reference evidence="2 3" key="2">
    <citation type="journal article" date="2019" name="G3 (Bethesda)">
        <title>Hybrid Assembly of the Genome of the Entomopathogenic Nematode Steinernema carpocapsae Identifies the X-Chromosome.</title>
        <authorList>
            <person name="Serra L."/>
            <person name="Macchietto M."/>
            <person name="Macias-Munoz A."/>
            <person name="McGill C.J."/>
            <person name="Rodriguez I.M."/>
            <person name="Rodriguez B."/>
            <person name="Murad R."/>
            <person name="Mortazavi A."/>
        </authorList>
    </citation>
    <scope>NUCLEOTIDE SEQUENCE [LARGE SCALE GENOMIC DNA]</scope>
    <source>
        <strain evidence="2 3">ALL</strain>
    </source>
</reference>
<accession>A0A4U5PAW1</accession>
<feature type="compositionally biased region" description="Basic and acidic residues" evidence="1">
    <location>
        <begin position="62"/>
        <end position="76"/>
    </location>
</feature>
<protein>
    <submittedName>
        <fullName evidence="2">Uncharacterized protein</fullName>
    </submittedName>
</protein>
<feature type="region of interest" description="Disordered" evidence="1">
    <location>
        <begin position="48"/>
        <end position="106"/>
    </location>
</feature>
<feature type="region of interest" description="Disordered" evidence="1">
    <location>
        <begin position="1"/>
        <end position="23"/>
    </location>
</feature>
<dbReference type="EMBL" id="AZBU02000002">
    <property type="protein sequence ID" value="TKR93477.1"/>
    <property type="molecule type" value="Genomic_DNA"/>
</dbReference>
<comment type="caution">
    <text evidence="2">The sequence shown here is derived from an EMBL/GenBank/DDBJ whole genome shotgun (WGS) entry which is preliminary data.</text>
</comment>